<dbReference type="NCBIfam" id="NF002458">
    <property type="entry name" value="PRK01641.1"/>
    <property type="match status" value="1"/>
</dbReference>
<keyword evidence="13" id="KW-1185">Reference proteome</keyword>
<comment type="subunit">
    <text evidence="5">Heterodimer of LeuC and LeuD.</text>
</comment>
<feature type="domain" description="Aconitase A/isopropylmalate dehydratase small subunit swivel" evidence="11">
    <location>
        <begin position="20"/>
        <end position="135"/>
    </location>
</feature>
<keyword evidence="10" id="KW-0100">Branched-chain amino acid biosynthesis</keyword>
<dbReference type="NCBIfam" id="TIGR00171">
    <property type="entry name" value="leuD"/>
    <property type="match status" value="1"/>
</dbReference>
<comment type="pathway">
    <text evidence="3">Amino-acid biosynthesis; L-leucine biosynthesis; L-leucine from 3-methyl-2-oxobutanoate: step 2/4.</text>
</comment>
<comment type="function">
    <text evidence="2">Catalyzes the isomerization between 2-isopropylmalate and 3-isopropylmalate, via the formation of 2-isopropylmaleate.</text>
</comment>
<dbReference type="PANTHER" id="PTHR43345:SF5">
    <property type="entry name" value="3-ISOPROPYLMALATE DEHYDRATASE SMALL SUBUNIT"/>
    <property type="match status" value="1"/>
</dbReference>
<gene>
    <name evidence="12" type="primary">leuD</name>
    <name evidence="12" type="ORF">OVY01_05100</name>
</gene>
<comment type="caution">
    <text evidence="12">The sequence shown here is derived from an EMBL/GenBank/DDBJ whole genome shotgun (WGS) entry which is preliminary data.</text>
</comment>
<keyword evidence="7" id="KW-0432">Leucine biosynthesis</keyword>
<comment type="catalytic activity">
    <reaction evidence="1">
        <text>(2R,3S)-3-isopropylmalate = (2S)-2-isopropylmalate</text>
        <dbReference type="Rhea" id="RHEA:32287"/>
        <dbReference type="ChEBI" id="CHEBI:1178"/>
        <dbReference type="ChEBI" id="CHEBI:35121"/>
        <dbReference type="EC" id="4.2.1.33"/>
    </reaction>
</comment>
<evidence type="ECO:0000256" key="4">
    <source>
        <dbReference type="ARBA" id="ARBA00009845"/>
    </source>
</evidence>
<dbReference type="Pfam" id="PF00694">
    <property type="entry name" value="Aconitase_C"/>
    <property type="match status" value="1"/>
</dbReference>
<comment type="similarity">
    <text evidence="4">Belongs to the LeuD family. LeuD type 1 subfamily.</text>
</comment>
<evidence type="ECO:0000256" key="1">
    <source>
        <dbReference type="ARBA" id="ARBA00000491"/>
    </source>
</evidence>
<dbReference type="InterPro" id="IPR000573">
    <property type="entry name" value="AconitaseA/IPMdHydase_ssu_swvl"/>
</dbReference>
<dbReference type="PANTHER" id="PTHR43345">
    <property type="entry name" value="3-ISOPROPYLMALATE DEHYDRATASE SMALL SUBUNIT 2-RELATED-RELATED"/>
    <property type="match status" value="1"/>
</dbReference>
<reference evidence="12" key="1">
    <citation type="submission" date="2022-11" db="EMBL/GenBank/DDBJ databases">
        <title>Robbsia betulipollinis sp. nov., isolated from pollen of birch (Betula pendula).</title>
        <authorList>
            <person name="Shi H."/>
            <person name="Ambika Manirajan B."/>
            <person name="Ratering S."/>
            <person name="Geissler-Plaum R."/>
            <person name="Schnell S."/>
        </authorList>
    </citation>
    <scope>NUCLEOTIDE SEQUENCE</scope>
    <source>
        <strain evidence="12">Bb-Pol-6</strain>
    </source>
</reference>
<dbReference type="InterPro" id="IPR015928">
    <property type="entry name" value="Aconitase/3IPM_dehydase_swvl"/>
</dbReference>
<evidence type="ECO:0000256" key="5">
    <source>
        <dbReference type="ARBA" id="ARBA00011271"/>
    </source>
</evidence>
<evidence type="ECO:0000256" key="8">
    <source>
        <dbReference type="ARBA" id="ARBA00022605"/>
    </source>
</evidence>
<evidence type="ECO:0000256" key="10">
    <source>
        <dbReference type="ARBA" id="ARBA00023304"/>
    </source>
</evidence>
<protein>
    <recommendedName>
        <fullName evidence="6">3-isopropylmalate dehydratase</fullName>
        <ecNumber evidence="6">4.2.1.33</ecNumber>
    </recommendedName>
</protein>
<dbReference type="GO" id="GO:0003861">
    <property type="term" value="F:3-isopropylmalate dehydratase activity"/>
    <property type="evidence" value="ECO:0007669"/>
    <property type="project" value="UniProtKB-EC"/>
</dbReference>
<name>A0ABT3ZJC4_9BURK</name>
<keyword evidence="9 12" id="KW-0456">Lyase</keyword>
<evidence type="ECO:0000259" key="11">
    <source>
        <dbReference type="Pfam" id="PF00694"/>
    </source>
</evidence>
<sequence>MLESPAHGSAIRSTVDAVVAGTAAPLPYDNLDTDQIMPKQFLLGIDKSGLAKGVFHDLRTDAGGRPKDDFVLNREIYRDAGILIAGANFGCGSSREHAVWGLQQAGFQAVIASSFGEIFYFNSIANGLLALTMENRAVQTLLARAAGPNRFVIDVASQYVETGDGERFHFQMPERQKRMFLEGLDTIGLTLKDGAAIDRFAQRHFRDAPWMKIDLPAQSAL</sequence>
<evidence type="ECO:0000256" key="2">
    <source>
        <dbReference type="ARBA" id="ARBA00002695"/>
    </source>
</evidence>
<dbReference type="InterPro" id="IPR033940">
    <property type="entry name" value="IPMI_Swivel"/>
</dbReference>
<dbReference type="Gene3D" id="3.20.19.10">
    <property type="entry name" value="Aconitase, domain 4"/>
    <property type="match status" value="1"/>
</dbReference>
<proteinExistence type="inferred from homology"/>
<organism evidence="12 13">
    <name type="scientific">Robbsia betulipollinis</name>
    <dbReference type="NCBI Taxonomy" id="2981849"/>
    <lineage>
        <taxon>Bacteria</taxon>
        <taxon>Pseudomonadati</taxon>
        <taxon>Pseudomonadota</taxon>
        <taxon>Betaproteobacteria</taxon>
        <taxon>Burkholderiales</taxon>
        <taxon>Burkholderiaceae</taxon>
        <taxon>Robbsia</taxon>
    </lineage>
</organism>
<dbReference type="EC" id="4.2.1.33" evidence="6"/>
<dbReference type="RefSeq" id="WP_267846144.1">
    <property type="nucleotide sequence ID" value="NZ_JAPMXC010000001.1"/>
</dbReference>
<accession>A0ABT3ZJC4</accession>
<evidence type="ECO:0000313" key="12">
    <source>
        <dbReference type="EMBL" id="MCY0386624.1"/>
    </source>
</evidence>
<dbReference type="InterPro" id="IPR004431">
    <property type="entry name" value="3-IsopropMal_deHydase_ssu"/>
</dbReference>
<dbReference type="SUPFAM" id="SSF52016">
    <property type="entry name" value="LeuD/IlvD-like"/>
    <property type="match status" value="1"/>
</dbReference>
<evidence type="ECO:0000256" key="6">
    <source>
        <dbReference type="ARBA" id="ARBA00011998"/>
    </source>
</evidence>
<dbReference type="CDD" id="cd01577">
    <property type="entry name" value="IPMI_Swivel"/>
    <property type="match status" value="1"/>
</dbReference>
<evidence type="ECO:0000256" key="7">
    <source>
        <dbReference type="ARBA" id="ARBA00022430"/>
    </source>
</evidence>
<keyword evidence="8" id="KW-0028">Amino-acid biosynthesis</keyword>
<evidence type="ECO:0000256" key="3">
    <source>
        <dbReference type="ARBA" id="ARBA00004729"/>
    </source>
</evidence>
<dbReference type="Proteomes" id="UP001082899">
    <property type="component" value="Unassembled WGS sequence"/>
</dbReference>
<dbReference type="InterPro" id="IPR050075">
    <property type="entry name" value="LeuD"/>
</dbReference>
<dbReference type="EMBL" id="JAPMXC010000001">
    <property type="protein sequence ID" value="MCY0386624.1"/>
    <property type="molecule type" value="Genomic_DNA"/>
</dbReference>
<evidence type="ECO:0000256" key="9">
    <source>
        <dbReference type="ARBA" id="ARBA00023239"/>
    </source>
</evidence>
<evidence type="ECO:0000313" key="13">
    <source>
        <dbReference type="Proteomes" id="UP001082899"/>
    </source>
</evidence>